<feature type="domain" description="O-acyltransferase WSD1 C-terminal" evidence="13">
    <location>
        <begin position="313"/>
        <end position="459"/>
    </location>
</feature>
<dbReference type="PANTHER" id="PTHR31650:SF41">
    <property type="entry name" value="O-ACYLTRANSFERASE WSD1-LIKE ISOFORM X1"/>
    <property type="match status" value="1"/>
</dbReference>
<dbReference type="SUPFAM" id="SSF52777">
    <property type="entry name" value="CoA-dependent acyltransferases"/>
    <property type="match status" value="1"/>
</dbReference>
<dbReference type="GO" id="GO:0005886">
    <property type="term" value="C:plasma membrane"/>
    <property type="evidence" value="ECO:0007669"/>
    <property type="project" value="UniProtKB-SubCell"/>
</dbReference>
<dbReference type="GO" id="GO:0019432">
    <property type="term" value="P:triglyceride biosynthetic process"/>
    <property type="evidence" value="ECO:0007669"/>
    <property type="project" value="UniProtKB-UniPathway"/>
</dbReference>
<organism evidence="14 15">
    <name type="scientific">Senna tora</name>
    <dbReference type="NCBI Taxonomy" id="362788"/>
    <lineage>
        <taxon>Eukaryota</taxon>
        <taxon>Viridiplantae</taxon>
        <taxon>Streptophyta</taxon>
        <taxon>Embryophyta</taxon>
        <taxon>Tracheophyta</taxon>
        <taxon>Spermatophyta</taxon>
        <taxon>Magnoliopsida</taxon>
        <taxon>eudicotyledons</taxon>
        <taxon>Gunneridae</taxon>
        <taxon>Pentapetalae</taxon>
        <taxon>rosids</taxon>
        <taxon>fabids</taxon>
        <taxon>Fabales</taxon>
        <taxon>Fabaceae</taxon>
        <taxon>Caesalpinioideae</taxon>
        <taxon>Cassia clade</taxon>
        <taxon>Senna</taxon>
    </lineage>
</organism>
<dbReference type="GO" id="GO:0047196">
    <property type="term" value="F:long-chain-alcohol O-fatty-acyltransferase activity"/>
    <property type="evidence" value="ECO:0007669"/>
    <property type="project" value="UniProtKB-EC"/>
</dbReference>
<keyword evidence="11" id="KW-1133">Transmembrane helix</keyword>
<accession>A0A834SWW8</accession>
<evidence type="ECO:0000256" key="6">
    <source>
        <dbReference type="ARBA" id="ARBA00022824"/>
    </source>
</evidence>
<evidence type="ECO:0000259" key="12">
    <source>
        <dbReference type="Pfam" id="PF03007"/>
    </source>
</evidence>
<comment type="similarity">
    <text evidence="8">In the N-terminal section; belongs to the long-chain O-acyltransferase family.</text>
</comment>
<dbReference type="Pfam" id="PF03007">
    <property type="entry name" value="WS_DGAT_cat"/>
    <property type="match status" value="1"/>
</dbReference>
<dbReference type="UniPathway" id="UPA00282"/>
<dbReference type="Proteomes" id="UP000634136">
    <property type="component" value="Unassembled WGS sequence"/>
</dbReference>
<protein>
    <submittedName>
        <fullName evidence="14">O-acyltransferase WSD1-like</fullName>
    </submittedName>
</protein>
<dbReference type="EMBL" id="JAAIUW010000010">
    <property type="protein sequence ID" value="KAF7810987.1"/>
    <property type="molecule type" value="Genomic_DNA"/>
</dbReference>
<evidence type="ECO:0000259" key="13">
    <source>
        <dbReference type="Pfam" id="PF06974"/>
    </source>
</evidence>
<dbReference type="InterPro" id="IPR009721">
    <property type="entry name" value="O-acyltransferase_WSD1_C"/>
</dbReference>
<name>A0A834SWW8_9FABA</name>
<evidence type="ECO:0000313" key="15">
    <source>
        <dbReference type="Proteomes" id="UP000634136"/>
    </source>
</evidence>
<evidence type="ECO:0000256" key="10">
    <source>
        <dbReference type="ARBA" id="ARBA00048109"/>
    </source>
</evidence>
<evidence type="ECO:0000256" key="3">
    <source>
        <dbReference type="ARBA" id="ARBA00004771"/>
    </source>
</evidence>
<reference evidence="14" key="1">
    <citation type="submission" date="2020-09" db="EMBL/GenBank/DDBJ databases">
        <title>Genome-Enabled Discovery of Anthraquinone Biosynthesis in Senna tora.</title>
        <authorList>
            <person name="Kang S.-H."/>
            <person name="Pandey R.P."/>
            <person name="Lee C.-M."/>
            <person name="Sim J.-S."/>
            <person name="Jeong J.-T."/>
            <person name="Choi B.-S."/>
            <person name="Jung M."/>
            <person name="Ginzburg D."/>
            <person name="Zhao K."/>
            <person name="Won S.Y."/>
            <person name="Oh T.-J."/>
            <person name="Yu Y."/>
            <person name="Kim N.-H."/>
            <person name="Lee O.R."/>
            <person name="Lee T.-H."/>
            <person name="Bashyal P."/>
            <person name="Kim T.-S."/>
            <person name="Lee W.-H."/>
            <person name="Kawkins C."/>
            <person name="Kim C.-K."/>
            <person name="Kim J.S."/>
            <person name="Ahn B.O."/>
            <person name="Rhee S.Y."/>
            <person name="Sohng J.K."/>
        </authorList>
    </citation>
    <scope>NUCLEOTIDE SEQUENCE</scope>
    <source>
        <tissue evidence="14">Leaf</tissue>
    </source>
</reference>
<keyword evidence="11" id="KW-0472">Membrane</keyword>
<comment type="catalytic activity">
    <reaction evidence="9">
        <text>a long chain fatty alcohol + a fatty acyl-CoA = a long-chain alcohol wax ester + CoA</text>
        <dbReference type="Rhea" id="RHEA:38443"/>
        <dbReference type="ChEBI" id="CHEBI:17135"/>
        <dbReference type="ChEBI" id="CHEBI:57287"/>
        <dbReference type="ChEBI" id="CHEBI:77636"/>
        <dbReference type="ChEBI" id="CHEBI:235323"/>
        <dbReference type="EC" id="2.3.1.75"/>
    </reaction>
</comment>
<comment type="caution">
    <text evidence="14">The sequence shown here is derived from an EMBL/GenBank/DDBJ whole genome shotgun (WGS) entry which is preliminary data.</text>
</comment>
<evidence type="ECO:0000256" key="8">
    <source>
        <dbReference type="ARBA" id="ARBA00024360"/>
    </source>
</evidence>
<evidence type="ECO:0000256" key="2">
    <source>
        <dbReference type="ARBA" id="ARBA00004586"/>
    </source>
</evidence>
<evidence type="ECO:0000256" key="7">
    <source>
        <dbReference type="ARBA" id="ARBA00023315"/>
    </source>
</evidence>
<evidence type="ECO:0000256" key="1">
    <source>
        <dbReference type="ARBA" id="ARBA00004162"/>
    </source>
</evidence>
<comment type="subcellular location">
    <subcellularLocation>
        <location evidence="1">Cell membrane</location>
        <topology evidence="1">Single-pass membrane protein</topology>
    </subcellularLocation>
    <subcellularLocation>
        <location evidence="2">Endoplasmic reticulum membrane</location>
    </subcellularLocation>
</comment>
<comment type="catalytic activity">
    <reaction evidence="10">
        <text>an acyl-CoA + a 1,2-diacyl-sn-glycerol = a triacyl-sn-glycerol + CoA</text>
        <dbReference type="Rhea" id="RHEA:10868"/>
        <dbReference type="ChEBI" id="CHEBI:17815"/>
        <dbReference type="ChEBI" id="CHEBI:57287"/>
        <dbReference type="ChEBI" id="CHEBI:58342"/>
        <dbReference type="ChEBI" id="CHEBI:64615"/>
        <dbReference type="EC" id="2.3.1.20"/>
    </reaction>
</comment>
<evidence type="ECO:0000256" key="9">
    <source>
        <dbReference type="ARBA" id="ARBA00047604"/>
    </source>
</evidence>
<evidence type="ECO:0000256" key="5">
    <source>
        <dbReference type="ARBA" id="ARBA00022679"/>
    </source>
</evidence>
<dbReference type="InterPro" id="IPR004255">
    <property type="entry name" value="O-acyltransferase_WSD1_N"/>
</dbReference>
<dbReference type="InterPro" id="IPR045034">
    <property type="entry name" value="O-acyltransferase_WSD1-like"/>
</dbReference>
<keyword evidence="7 14" id="KW-0012">Acyltransferase</keyword>
<dbReference type="GO" id="GO:0004144">
    <property type="term" value="F:diacylglycerol O-acyltransferase activity"/>
    <property type="evidence" value="ECO:0007669"/>
    <property type="project" value="UniProtKB-EC"/>
</dbReference>
<comment type="pathway">
    <text evidence="4">Lipid metabolism.</text>
</comment>
<dbReference type="Pfam" id="PF06974">
    <property type="entry name" value="WS_DGAT_C"/>
    <property type="match status" value="1"/>
</dbReference>
<gene>
    <name evidence="14" type="ORF">G2W53_031963</name>
</gene>
<dbReference type="AlphaFoldDB" id="A0A834SWW8"/>
<dbReference type="OrthoDB" id="619536at2759"/>
<sequence length="466" mass="51923">MGSSAAKDSDEPLTPAGRLFLQPNTNQVIHCVMGVKNPIEIDSMKALIRDSLLLQHPRFTSLLVRDHRGFEHWRRTQIDIDRHIKVIHGPVAGAGVDDQSAINDYLAELSIDASSISADKPLWEIHLLIAHNCLILRIHHALGDGISLMAMLLASCRKVEDPEATPTLFSLNRKKSRGGNWKDWRKLWGLVVTVWFCVVFAIEFAVRCLWVRDRRTAISGGAGVEQWPRKIATARFRLEDMKAVKMAVAGATINDVLFAIISSGLSRYLDFRASDGLQDGLRLTGLAMVNLRPQEGLQVDLSNLMRSNSRARWGNKFGMILLPVSYHRSDCSDPLEHLKRAKAMIDRKKQSLEAHFSYTVGDFVMSTLGPKYASLLNYRIVCNTSFTISNVVGPQEEIMIGGNPITFLRAINSALPHALTLNMVSYAGMADMQIQVAKDIIPDPEFLAKCFEDALLEMKDHAVAKS</sequence>
<feature type="transmembrane region" description="Helical" evidence="11">
    <location>
        <begin position="187"/>
        <end position="206"/>
    </location>
</feature>
<evidence type="ECO:0000313" key="14">
    <source>
        <dbReference type="EMBL" id="KAF7810987.1"/>
    </source>
</evidence>
<comment type="pathway">
    <text evidence="3">Glycerolipid metabolism; triacylglycerol biosynthesis.</text>
</comment>
<keyword evidence="15" id="KW-1185">Reference proteome</keyword>
<dbReference type="PANTHER" id="PTHR31650">
    <property type="entry name" value="O-ACYLTRANSFERASE (WSD1-LIKE) FAMILY PROTEIN"/>
    <property type="match status" value="1"/>
</dbReference>
<keyword evidence="11" id="KW-0812">Transmembrane</keyword>
<evidence type="ECO:0000256" key="4">
    <source>
        <dbReference type="ARBA" id="ARBA00005189"/>
    </source>
</evidence>
<feature type="domain" description="O-acyltransferase WSD1-like N-terminal" evidence="12">
    <location>
        <begin position="56"/>
        <end position="256"/>
    </location>
</feature>
<proteinExistence type="inferred from homology"/>
<evidence type="ECO:0000256" key="11">
    <source>
        <dbReference type="SAM" id="Phobius"/>
    </source>
</evidence>
<dbReference type="GO" id="GO:0005789">
    <property type="term" value="C:endoplasmic reticulum membrane"/>
    <property type="evidence" value="ECO:0007669"/>
    <property type="project" value="UniProtKB-SubCell"/>
</dbReference>
<keyword evidence="6" id="KW-0256">Endoplasmic reticulum</keyword>
<keyword evidence="5 14" id="KW-0808">Transferase</keyword>